<sequence>MGVGDAAGGVVSVFAGCGHASALLQFAEYRQRAACRALPQFISLGRRGRNKPHAGCLPPLSHSHAALKKKKKKTTTPPPRTCSASSSRRSSASRSVRASLLSLFDAVSEHDFDVQPRFPAPRRKSVNDFERHNQLLRVWRPSLHKQTGSECLTQTVGV</sequence>
<proteinExistence type="predicted"/>
<evidence type="ECO:0000313" key="3">
    <source>
        <dbReference type="Proteomes" id="UP001352852"/>
    </source>
</evidence>
<dbReference type="EMBL" id="JAHUTJ010075135">
    <property type="protein sequence ID" value="MED6294027.1"/>
    <property type="molecule type" value="Genomic_DNA"/>
</dbReference>
<comment type="caution">
    <text evidence="2">The sequence shown here is derived from an EMBL/GenBank/DDBJ whole genome shotgun (WGS) entry which is preliminary data.</text>
</comment>
<feature type="compositionally biased region" description="Low complexity" evidence="1">
    <location>
        <begin position="83"/>
        <end position="93"/>
    </location>
</feature>
<keyword evidence="3" id="KW-1185">Reference proteome</keyword>
<reference evidence="2 3" key="1">
    <citation type="submission" date="2021-06" db="EMBL/GenBank/DDBJ databases">
        <authorList>
            <person name="Palmer J.M."/>
        </authorList>
    </citation>
    <scope>NUCLEOTIDE SEQUENCE [LARGE SCALE GENOMIC DNA]</scope>
    <source>
        <strain evidence="2 3">CL_MEX2019</strain>
        <tissue evidence="2">Muscle</tissue>
    </source>
</reference>
<evidence type="ECO:0000256" key="1">
    <source>
        <dbReference type="SAM" id="MobiDB-lite"/>
    </source>
</evidence>
<name>A0ABU7F3N7_9TELE</name>
<protein>
    <submittedName>
        <fullName evidence="2">Uncharacterized protein</fullName>
    </submittedName>
</protein>
<gene>
    <name evidence="2" type="ORF">CHARACLAT_016667</name>
</gene>
<organism evidence="2 3">
    <name type="scientific">Characodon lateralis</name>
    <dbReference type="NCBI Taxonomy" id="208331"/>
    <lineage>
        <taxon>Eukaryota</taxon>
        <taxon>Metazoa</taxon>
        <taxon>Chordata</taxon>
        <taxon>Craniata</taxon>
        <taxon>Vertebrata</taxon>
        <taxon>Euteleostomi</taxon>
        <taxon>Actinopterygii</taxon>
        <taxon>Neopterygii</taxon>
        <taxon>Teleostei</taxon>
        <taxon>Neoteleostei</taxon>
        <taxon>Acanthomorphata</taxon>
        <taxon>Ovalentaria</taxon>
        <taxon>Atherinomorphae</taxon>
        <taxon>Cyprinodontiformes</taxon>
        <taxon>Goodeidae</taxon>
        <taxon>Characodon</taxon>
    </lineage>
</organism>
<dbReference type="Proteomes" id="UP001352852">
    <property type="component" value="Unassembled WGS sequence"/>
</dbReference>
<feature type="region of interest" description="Disordered" evidence="1">
    <location>
        <begin position="52"/>
        <end position="93"/>
    </location>
</feature>
<feature type="compositionally biased region" description="Basic residues" evidence="1">
    <location>
        <begin position="65"/>
        <end position="74"/>
    </location>
</feature>
<accession>A0ABU7F3N7</accession>
<evidence type="ECO:0000313" key="2">
    <source>
        <dbReference type="EMBL" id="MED6294027.1"/>
    </source>
</evidence>